<sequence length="303" mass="34209">MSRPKSEYKYNDLEFVNVTAPREHKNFAHQKAIKKHNMLRYWRGRNKGSCDSCRNRHLQPAQEATNCSREDENVHDDEDECSSLTIGDPHDRLGSGARNPFANYSIPATPYVDELLQYWLTHHLCDTFCTIEGAMKADNPAMDAFLLVVIRDPAMFHALLTVSSSLMDSSYGRKTPSTRTLEHMGSAITLVNESLNDSQQATRDRVLLTICLMTASHCIFKDYSNHELHVNGMHQIILLRGGIENIRASLLIYRIILWADQFRGLYTGTAPRYRVASSLSESPSTPPKPASKNTSLTLVDPEP</sequence>
<organism evidence="2 3">
    <name type="scientific">Hyaloscypha variabilis (strain UAMH 11265 / GT02V1 / F)</name>
    <name type="common">Meliniomyces variabilis</name>
    <dbReference type="NCBI Taxonomy" id="1149755"/>
    <lineage>
        <taxon>Eukaryota</taxon>
        <taxon>Fungi</taxon>
        <taxon>Dikarya</taxon>
        <taxon>Ascomycota</taxon>
        <taxon>Pezizomycotina</taxon>
        <taxon>Leotiomycetes</taxon>
        <taxon>Helotiales</taxon>
        <taxon>Hyaloscyphaceae</taxon>
        <taxon>Hyaloscypha</taxon>
        <taxon>Hyaloscypha variabilis</taxon>
    </lineage>
</organism>
<evidence type="ECO:0000313" key="2">
    <source>
        <dbReference type="EMBL" id="PMD29986.1"/>
    </source>
</evidence>
<dbReference type="PANTHER" id="PTHR37540:SF5">
    <property type="entry name" value="TRANSCRIPTION FACTOR DOMAIN-CONTAINING PROTEIN"/>
    <property type="match status" value="1"/>
</dbReference>
<keyword evidence="3" id="KW-1185">Reference proteome</keyword>
<proteinExistence type="predicted"/>
<dbReference type="Proteomes" id="UP000235786">
    <property type="component" value="Unassembled WGS sequence"/>
</dbReference>
<dbReference type="Pfam" id="PF11951">
    <property type="entry name" value="Fungal_trans_2"/>
    <property type="match status" value="1"/>
</dbReference>
<evidence type="ECO:0000313" key="3">
    <source>
        <dbReference type="Proteomes" id="UP000235786"/>
    </source>
</evidence>
<evidence type="ECO:0008006" key="4">
    <source>
        <dbReference type="Google" id="ProtNLM"/>
    </source>
</evidence>
<reference evidence="2 3" key="1">
    <citation type="submission" date="2016-04" db="EMBL/GenBank/DDBJ databases">
        <title>A degradative enzymes factory behind the ericoid mycorrhizal symbiosis.</title>
        <authorList>
            <consortium name="DOE Joint Genome Institute"/>
            <person name="Martino E."/>
            <person name="Morin E."/>
            <person name="Grelet G."/>
            <person name="Kuo A."/>
            <person name="Kohler A."/>
            <person name="Daghino S."/>
            <person name="Barry K."/>
            <person name="Choi C."/>
            <person name="Cichocki N."/>
            <person name="Clum A."/>
            <person name="Copeland A."/>
            <person name="Hainaut M."/>
            <person name="Haridas S."/>
            <person name="Labutti K."/>
            <person name="Lindquist E."/>
            <person name="Lipzen A."/>
            <person name="Khouja H.-R."/>
            <person name="Murat C."/>
            <person name="Ohm R."/>
            <person name="Olson A."/>
            <person name="Spatafora J."/>
            <person name="Veneault-Fourrey C."/>
            <person name="Henrissat B."/>
            <person name="Grigoriev I."/>
            <person name="Martin F."/>
            <person name="Perotto S."/>
        </authorList>
    </citation>
    <scope>NUCLEOTIDE SEQUENCE [LARGE SCALE GENOMIC DNA]</scope>
    <source>
        <strain evidence="2 3">F</strain>
    </source>
</reference>
<evidence type="ECO:0000256" key="1">
    <source>
        <dbReference type="SAM" id="MobiDB-lite"/>
    </source>
</evidence>
<protein>
    <recommendedName>
        <fullName evidence="4">Transcription factor domain-containing protein</fullName>
    </recommendedName>
</protein>
<dbReference type="OrthoDB" id="4159781at2759"/>
<gene>
    <name evidence="2" type="ORF">L207DRAFT_233190</name>
</gene>
<dbReference type="AlphaFoldDB" id="A0A2J6QUP9"/>
<feature type="region of interest" description="Disordered" evidence="1">
    <location>
        <begin position="277"/>
        <end position="303"/>
    </location>
</feature>
<dbReference type="InterPro" id="IPR021858">
    <property type="entry name" value="Fun_TF"/>
</dbReference>
<dbReference type="EMBL" id="KZ613970">
    <property type="protein sequence ID" value="PMD29986.1"/>
    <property type="molecule type" value="Genomic_DNA"/>
</dbReference>
<name>A0A2J6QUP9_HYAVF</name>
<accession>A0A2J6QUP9</accession>
<dbReference type="PANTHER" id="PTHR37540">
    <property type="entry name" value="TRANSCRIPTION FACTOR (ACR-2), PUTATIVE-RELATED-RELATED"/>
    <property type="match status" value="1"/>
</dbReference>